<protein>
    <recommendedName>
        <fullName evidence="13">Methionine--tRNA ligase</fullName>
        <ecNumber evidence="13">6.1.1.10</ecNumber>
    </recommendedName>
    <alternativeName>
        <fullName evidence="13">Methionyl-tRNA synthetase</fullName>
        <shortName evidence="13">MetRS</shortName>
    </alternativeName>
</protein>
<organism evidence="15 16">
    <name type="scientific">Bacillus hominis</name>
    <dbReference type="NCBI Taxonomy" id="2817478"/>
    <lineage>
        <taxon>Bacteria</taxon>
        <taxon>Bacillati</taxon>
        <taxon>Bacillota</taxon>
        <taxon>Bacilli</taxon>
        <taxon>Bacillales</taxon>
        <taxon>Bacillaceae</taxon>
        <taxon>Bacillus</taxon>
        <taxon>Bacillus cereus group</taxon>
    </lineage>
</organism>
<feature type="short sequence motif" description="'HIGH' region" evidence="13">
    <location>
        <begin position="24"/>
        <end position="34"/>
    </location>
</feature>
<dbReference type="GO" id="GO:0004825">
    <property type="term" value="F:methionine-tRNA ligase activity"/>
    <property type="evidence" value="ECO:0007669"/>
    <property type="project" value="UniProtKB-EC"/>
</dbReference>
<comment type="similarity">
    <text evidence="13">Belongs to the class-I aminoacyl-tRNA synthetase family. MetG type 2B subfamily.</text>
</comment>
<accession>A0ABT7R1D1</accession>
<comment type="subcellular location">
    <subcellularLocation>
        <location evidence="2 13">Cytoplasm</location>
    </subcellularLocation>
</comment>
<dbReference type="NCBIfam" id="TIGR00399">
    <property type="entry name" value="metG_C_term"/>
    <property type="match status" value="1"/>
</dbReference>
<dbReference type="NCBIfam" id="TIGR00398">
    <property type="entry name" value="metG"/>
    <property type="match status" value="1"/>
</dbReference>
<dbReference type="InterPro" id="IPR004495">
    <property type="entry name" value="Met-tRNA-synth_bsu_C"/>
</dbReference>
<feature type="short sequence motif" description="'KMSKS' region" evidence="13">
    <location>
        <begin position="319"/>
        <end position="323"/>
    </location>
</feature>
<dbReference type="Proteomes" id="UP001224139">
    <property type="component" value="Unassembled WGS sequence"/>
</dbReference>
<dbReference type="PANTHER" id="PTHR43326">
    <property type="entry name" value="METHIONYL-TRNA SYNTHETASE"/>
    <property type="match status" value="1"/>
</dbReference>
<proteinExistence type="inferred from homology"/>
<dbReference type="EC" id="6.1.1.10" evidence="13"/>
<dbReference type="InterPro" id="IPR015413">
    <property type="entry name" value="Methionyl/Leucyl_tRNA_Synth"/>
</dbReference>
<keyword evidence="10 13" id="KW-0648">Protein biosynthesis</keyword>
<comment type="function">
    <text evidence="1 13">Is required not only for elongation of protein synthesis but also for the initiation of all mRNA translation through initiator tRNA(fMet) aminoacylation.</text>
</comment>
<dbReference type="SUPFAM" id="SSF52374">
    <property type="entry name" value="Nucleotidylyl transferase"/>
    <property type="match status" value="1"/>
</dbReference>
<evidence type="ECO:0000256" key="6">
    <source>
        <dbReference type="ARBA" id="ARBA00022598"/>
    </source>
</evidence>
<comment type="catalytic activity">
    <reaction evidence="12 13">
        <text>tRNA(Met) + L-methionine + ATP = L-methionyl-tRNA(Met) + AMP + diphosphate</text>
        <dbReference type="Rhea" id="RHEA:13481"/>
        <dbReference type="Rhea" id="RHEA-COMP:9667"/>
        <dbReference type="Rhea" id="RHEA-COMP:9698"/>
        <dbReference type="ChEBI" id="CHEBI:30616"/>
        <dbReference type="ChEBI" id="CHEBI:33019"/>
        <dbReference type="ChEBI" id="CHEBI:57844"/>
        <dbReference type="ChEBI" id="CHEBI:78442"/>
        <dbReference type="ChEBI" id="CHEBI:78530"/>
        <dbReference type="ChEBI" id="CHEBI:456215"/>
        <dbReference type="EC" id="6.1.1.10"/>
    </reaction>
</comment>
<dbReference type="CDD" id="cd07957">
    <property type="entry name" value="Anticodon_Ia_Met"/>
    <property type="match status" value="1"/>
</dbReference>
<keyword evidence="7 13" id="KW-0547">Nucleotide-binding</keyword>
<evidence type="ECO:0000256" key="2">
    <source>
        <dbReference type="ARBA" id="ARBA00004496"/>
    </source>
</evidence>
<dbReference type="InterPro" id="IPR002547">
    <property type="entry name" value="tRNA-bd_dom"/>
</dbReference>
<dbReference type="SUPFAM" id="SSF47323">
    <property type="entry name" value="Anticodon-binding domain of a subclass of class I aminoacyl-tRNA synthetases"/>
    <property type="match status" value="1"/>
</dbReference>
<keyword evidence="16" id="KW-1185">Reference proteome</keyword>
<dbReference type="PRINTS" id="PR01041">
    <property type="entry name" value="TRNASYNTHMET"/>
</dbReference>
<dbReference type="InterPro" id="IPR012340">
    <property type="entry name" value="NA-bd_OB-fold"/>
</dbReference>
<evidence type="ECO:0000256" key="10">
    <source>
        <dbReference type="ARBA" id="ARBA00022917"/>
    </source>
</evidence>
<evidence type="ECO:0000256" key="4">
    <source>
        <dbReference type="ARBA" id="ARBA00022490"/>
    </source>
</evidence>
<dbReference type="Gene3D" id="3.40.50.620">
    <property type="entry name" value="HUPs"/>
    <property type="match status" value="1"/>
</dbReference>
<keyword evidence="6 13" id="KW-0436">Ligase</keyword>
<dbReference type="Pfam" id="PF09334">
    <property type="entry name" value="tRNA-synt_1g"/>
    <property type="match status" value="1"/>
</dbReference>
<evidence type="ECO:0000256" key="9">
    <source>
        <dbReference type="ARBA" id="ARBA00022884"/>
    </source>
</evidence>
<dbReference type="InterPro" id="IPR001412">
    <property type="entry name" value="aa-tRNA-synth_I_CS"/>
</dbReference>
<dbReference type="HAMAP" id="MF_01228">
    <property type="entry name" value="Met_tRNA_synth_type2"/>
    <property type="match status" value="1"/>
</dbReference>
<comment type="subunit">
    <text evidence="3 13">Homodimer.</text>
</comment>
<dbReference type="InterPro" id="IPR033911">
    <property type="entry name" value="MetRS_core"/>
</dbReference>
<evidence type="ECO:0000256" key="7">
    <source>
        <dbReference type="ARBA" id="ARBA00022741"/>
    </source>
</evidence>
<dbReference type="Gene3D" id="1.10.730.10">
    <property type="entry name" value="Isoleucyl-tRNA Synthetase, Domain 1"/>
    <property type="match status" value="1"/>
</dbReference>
<dbReference type="CDD" id="cd00814">
    <property type="entry name" value="MetRS_core"/>
    <property type="match status" value="1"/>
</dbReference>
<evidence type="ECO:0000256" key="8">
    <source>
        <dbReference type="ARBA" id="ARBA00022840"/>
    </source>
</evidence>
<evidence type="ECO:0000256" key="5">
    <source>
        <dbReference type="ARBA" id="ARBA00022555"/>
    </source>
</evidence>
<gene>
    <name evidence="13 15" type="primary">metG</name>
    <name evidence="15" type="ORF">QUG02_00570</name>
</gene>
<feature type="domain" description="TRNA-binding" evidence="14">
    <location>
        <begin position="569"/>
        <end position="669"/>
    </location>
</feature>
<evidence type="ECO:0000313" key="15">
    <source>
        <dbReference type="EMBL" id="MDM5436731.1"/>
    </source>
</evidence>
<dbReference type="InterPro" id="IPR009080">
    <property type="entry name" value="tRNAsynth_Ia_anticodon-bd"/>
</dbReference>
<evidence type="ECO:0000256" key="1">
    <source>
        <dbReference type="ARBA" id="ARBA00003314"/>
    </source>
</evidence>
<dbReference type="SUPFAM" id="SSF50249">
    <property type="entry name" value="Nucleic acid-binding proteins"/>
    <property type="match status" value="1"/>
</dbReference>
<sequence>MRLFGRSKTMKEENKSFYITTPIYYPSGKLHIGHAYTTVAGDAMARYKRMQGYNVHYLTGTDEHGQKIQKKAEELNVTPQAYVDNIVSGIKELWEKMDISYDDFIRTTEDRHKDVVEKIFKQLVDQGDIYLDEYEGWYSVQDETFYTAHQLVDPIMEGDKVVGGKSPDSGHAVELVREESYFFRMGKYVDRLLKFYEDNPHFIQPESRKNEMINNFIKPGLEDLAVSRTSFDWGVRVPGNPKHVIYVWVDALSNYITALGYGTENDEKYKKFWPADVHLVGKEIVRFHTIYWPIILMALDLPLPKKVFAHGWILMKDGKMSKSKGNVVDPVTLIDRYGLDALRYYLLREVPFGSDGVFTPEGFVERINFDLANDLGNLLNRTVAMIDKYFNGEIPEFKANVTEFDETLVTFAQDTLKKVEEAMENMEFSVALSSIWQLVSRTNKYIDETQPWVLAKDENDREKLASVMAHLAEVLRQTGIMLMPFLTVAPSKMFAQLGLTEEAHKSWESLSTIGCIPAGTKVEKGNPIFPRLEMEVEVEYIKEQMQGSAPKVEEKKAEEPKAEEITIDDFFKVELRVAEVISAEPVKKADKLLKIQLDLGTEKRQVVSGIAKFYSPEELKGKKVICVTNLKPVKLRGELSQGMILAGEENGVLSLASIDQNLPNGTKIK</sequence>
<dbReference type="NCBIfam" id="NF008900">
    <property type="entry name" value="PRK12267.1"/>
    <property type="match status" value="1"/>
</dbReference>
<dbReference type="PROSITE" id="PS50886">
    <property type="entry name" value="TRBD"/>
    <property type="match status" value="1"/>
</dbReference>
<reference evidence="15 16" key="1">
    <citation type="submission" date="2023-06" db="EMBL/GenBank/DDBJ databases">
        <title>Comparative genomics of Bacillaceae isolates and their secondary metabolite potential.</title>
        <authorList>
            <person name="Song L."/>
            <person name="Nielsen L.J."/>
            <person name="Mohite O."/>
            <person name="Xu X."/>
            <person name="Weber T."/>
            <person name="Kovacs A.T."/>
        </authorList>
    </citation>
    <scope>NUCLEOTIDE SEQUENCE [LARGE SCALE GENOMIC DNA]</scope>
    <source>
        <strain evidence="15 16">DX2.1</strain>
    </source>
</reference>
<dbReference type="Gene3D" id="2.170.220.10">
    <property type="match status" value="1"/>
</dbReference>
<keyword evidence="4 13" id="KW-0963">Cytoplasm</keyword>
<dbReference type="Pfam" id="PF01588">
    <property type="entry name" value="tRNA_bind"/>
    <property type="match status" value="1"/>
</dbReference>
<comment type="caution">
    <text evidence="15">The sequence shown here is derived from an EMBL/GenBank/DDBJ whole genome shotgun (WGS) entry which is preliminary data.</text>
</comment>
<evidence type="ECO:0000313" key="16">
    <source>
        <dbReference type="Proteomes" id="UP001224139"/>
    </source>
</evidence>
<dbReference type="InterPro" id="IPR023457">
    <property type="entry name" value="Met-tRNA_synth_2"/>
</dbReference>
<dbReference type="InterPro" id="IPR014758">
    <property type="entry name" value="Met-tRNA_synth"/>
</dbReference>
<evidence type="ECO:0000256" key="12">
    <source>
        <dbReference type="ARBA" id="ARBA00047364"/>
    </source>
</evidence>
<dbReference type="InterPro" id="IPR041872">
    <property type="entry name" value="Anticodon_Met"/>
</dbReference>
<dbReference type="Gene3D" id="2.40.50.140">
    <property type="entry name" value="Nucleic acid-binding proteins"/>
    <property type="match status" value="1"/>
</dbReference>
<dbReference type="CDD" id="cd02800">
    <property type="entry name" value="tRNA_bind_EcMetRS_like"/>
    <property type="match status" value="1"/>
</dbReference>
<evidence type="ECO:0000256" key="11">
    <source>
        <dbReference type="ARBA" id="ARBA00023146"/>
    </source>
</evidence>
<evidence type="ECO:0000256" key="3">
    <source>
        <dbReference type="ARBA" id="ARBA00011738"/>
    </source>
</evidence>
<evidence type="ECO:0000256" key="13">
    <source>
        <dbReference type="HAMAP-Rule" id="MF_01228"/>
    </source>
</evidence>
<keyword evidence="9 13" id="KW-0694">RNA-binding</keyword>
<comment type="caution">
    <text evidence="13">Lacks conserved residue(s) required for the propagation of feature annotation.</text>
</comment>
<evidence type="ECO:0000259" key="14">
    <source>
        <dbReference type="PROSITE" id="PS50886"/>
    </source>
</evidence>
<dbReference type="InterPro" id="IPR014729">
    <property type="entry name" value="Rossmann-like_a/b/a_fold"/>
</dbReference>
<dbReference type="PANTHER" id="PTHR43326:SF1">
    <property type="entry name" value="METHIONINE--TRNA LIGASE, MITOCHONDRIAL"/>
    <property type="match status" value="1"/>
</dbReference>
<keyword evidence="5 13" id="KW-0820">tRNA-binding</keyword>
<keyword evidence="8 13" id="KW-0067">ATP-binding</keyword>
<keyword evidence="11 13" id="KW-0030">Aminoacyl-tRNA synthetase</keyword>
<dbReference type="RefSeq" id="WP_289357791.1">
    <property type="nucleotide sequence ID" value="NZ_JAUCFG010000002.1"/>
</dbReference>
<name>A0ABT7R1D1_9BACI</name>
<dbReference type="EMBL" id="JAUCFG010000002">
    <property type="protein sequence ID" value="MDM5436731.1"/>
    <property type="molecule type" value="Genomic_DNA"/>
</dbReference>
<dbReference type="Pfam" id="PF19303">
    <property type="entry name" value="Anticodon_3"/>
    <property type="match status" value="1"/>
</dbReference>
<dbReference type="PROSITE" id="PS00178">
    <property type="entry name" value="AA_TRNA_LIGASE_I"/>
    <property type="match status" value="1"/>
</dbReference>